<evidence type="ECO:0000256" key="4">
    <source>
        <dbReference type="ARBA" id="ARBA00023136"/>
    </source>
</evidence>
<accession>B6BUN7</accession>
<dbReference type="PANTHER" id="PTHR36917">
    <property type="entry name" value="INTRACELLULAR SEPTATION PROTEIN A-RELATED"/>
    <property type="match status" value="1"/>
</dbReference>
<feature type="transmembrane region" description="Helical" evidence="5">
    <location>
        <begin position="116"/>
        <end position="139"/>
    </location>
</feature>
<dbReference type="AlphaFoldDB" id="B6BUN7"/>
<keyword evidence="3 5" id="KW-1133">Transmembrane helix</keyword>
<gene>
    <name evidence="6" type="primary">ispZ</name>
    <name evidence="5" type="synonym">yciB</name>
    <name evidence="6" type="ORF">KB13_665</name>
</gene>
<reference evidence="7" key="1">
    <citation type="journal article" date="2012" name="Stand. Genomic Sci.">
        <title>Genome sequence of strain HIMB624, a cultured representative from the OM43 clade of marine Betaproteobacteria.</title>
        <authorList>
            <person name="Huggett M.J."/>
            <person name="Hayakawa D.H."/>
            <person name="Rappe M.S."/>
        </authorList>
    </citation>
    <scope>NUCLEOTIDE SEQUENCE [LARGE SCALE GENOMIC DNA]</scope>
    <source>
        <strain evidence="7">KB13</strain>
    </source>
</reference>
<keyword evidence="1 5" id="KW-1003">Cell membrane</keyword>
<dbReference type="HOGENOM" id="CLU_089554_2_0_4"/>
<organism evidence="6 7">
    <name type="scientific">beta proteobacterium KB13</name>
    <dbReference type="NCBI Taxonomy" id="314607"/>
    <lineage>
        <taxon>Bacteria</taxon>
        <taxon>Pseudomonadati</taxon>
        <taxon>Pseudomonadota</taxon>
        <taxon>Betaproteobacteria</taxon>
        <taxon>Nitrosomonadales</taxon>
        <taxon>OM43 clade</taxon>
    </lineage>
</organism>
<name>B6BUN7_9PROT</name>
<feature type="transmembrane region" description="Helical" evidence="5">
    <location>
        <begin position="22"/>
        <end position="43"/>
    </location>
</feature>
<evidence type="ECO:0000313" key="7">
    <source>
        <dbReference type="Proteomes" id="UP000004188"/>
    </source>
</evidence>
<dbReference type="GO" id="GO:0005886">
    <property type="term" value="C:plasma membrane"/>
    <property type="evidence" value="ECO:0007669"/>
    <property type="project" value="UniProtKB-SubCell"/>
</dbReference>
<evidence type="ECO:0000256" key="3">
    <source>
        <dbReference type="ARBA" id="ARBA00022989"/>
    </source>
</evidence>
<dbReference type="HAMAP" id="MF_00189">
    <property type="entry name" value="YciB"/>
    <property type="match status" value="1"/>
</dbReference>
<protein>
    <recommendedName>
        <fullName evidence="5">Inner membrane-spanning protein YciB</fullName>
    </recommendedName>
</protein>
<dbReference type="NCBIfam" id="NF001325">
    <property type="entry name" value="PRK00259.1-3"/>
    <property type="match status" value="1"/>
</dbReference>
<dbReference type="InterPro" id="IPR006008">
    <property type="entry name" value="YciB"/>
</dbReference>
<comment type="similarity">
    <text evidence="5">Belongs to the YciB family.</text>
</comment>
<dbReference type="PANTHER" id="PTHR36917:SF1">
    <property type="entry name" value="INNER MEMBRANE-SPANNING PROTEIN YCIB"/>
    <property type="match status" value="1"/>
</dbReference>
<comment type="function">
    <text evidence="5">Plays a role in cell envelope biogenesis, maintenance of cell envelope integrity and membrane homeostasis.</text>
</comment>
<keyword evidence="5" id="KW-0997">Cell inner membrane</keyword>
<evidence type="ECO:0000256" key="2">
    <source>
        <dbReference type="ARBA" id="ARBA00022692"/>
    </source>
</evidence>
<keyword evidence="7" id="KW-1185">Reference proteome</keyword>
<feature type="transmembrane region" description="Helical" evidence="5">
    <location>
        <begin position="80"/>
        <end position="96"/>
    </location>
</feature>
<feature type="transmembrane region" description="Helical" evidence="5">
    <location>
        <begin position="50"/>
        <end position="68"/>
    </location>
</feature>
<proteinExistence type="inferred from homology"/>
<evidence type="ECO:0000313" key="6">
    <source>
        <dbReference type="EMBL" id="EDZ64533.1"/>
    </source>
</evidence>
<dbReference type="Proteomes" id="UP000004188">
    <property type="component" value="Unassembled WGS sequence"/>
</dbReference>
<dbReference type="NCBIfam" id="TIGR00997">
    <property type="entry name" value="ispZ"/>
    <property type="match status" value="1"/>
</dbReference>
<sequence length="174" mass="20388">MKIFIDLLPVIIFFVVYKYTDIFYATFSAIIASIFLAITTYIIKKKIEKMVLINTLLITILGGLTILLKDNTFIMWKPTAIYWLFALVLIVSQLLFKKNLMKQMLGKQVTLRDHAWNHISMNVIIFMIGIGILNLYVAFNFDENTWVNFKLFGITFLLFIFMIYLALYISKENK</sequence>
<comment type="subcellular location">
    <subcellularLocation>
        <location evidence="5">Cell inner membrane</location>
        <topology evidence="5">Multi-pass membrane protein</topology>
    </subcellularLocation>
</comment>
<dbReference type="STRING" id="314607.KB13_665"/>
<dbReference type="Pfam" id="PF04279">
    <property type="entry name" value="IspA"/>
    <property type="match status" value="1"/>
</dbReference>
<feature type="transmembrane region" description="Helical" evidence="5">
    <location>
        <begin position="151"/>
        <end position="169"/>
    </location>
</feature>
<dbReference type="EMBL" id="DS995299">
    <property type="protein sequence ID" value="EDZ64533.1"/>
    <property type="molecule type" value="Genomic_DNA"/>
</dbReference>
<evidence type="ECO:0000256" key="5">
    <source>
        <dbReference type="HAMAP-Rule" id="MF_00189"/>
    </source>
</evidence>
<evidence type="ECO:0000256" key="1">
    <source>
        <dbReference type="ARBA" id="ARBA00022475"/>
    </source>
</evidence>
<dbReference type="eggNOG" id="COG2917">
    <property type="taxonomic scope" value="Bacteria"/>
</dbReference>
<keyword evidence="2 5" id="KW-0812">Transmembrane</keyword>
<keyword evidence="4 5" id="KW-0472">Membrane</keyword>